<dbReference type="InterPro" id="IPR045864">
    <property type="entry name" value="aa-tRNA-synth_II/BPL/LPL"/>
</dbReference>
<comment type="caution">
    <text evidence="6">The sequence shown here is derived from an EMBL/GenBank/DDBJ whole genome shotgun (WGS) entry which is preliminary data.</text>
</comment>
<evidence type="ECO:0000256" key="2">
    <source>
        <dbReference type="ARBA" id="ARBA00023146"/>
    </source>
</evidence>
<organism evidence="6 7">
    <name type="scientific">Candidatus Taylorbacteria bacterium RIFCSPHIGHO2_02_FULL_45_35</name>
    <dbReference type="NCBI Taxonomy" id="1802311"/>
    <lineage>
        <taxon>Bacteria</taxon>
        <taxon>Candidatus Tayloriibacteriota</taxon>
    </lineage>
</organism>
<reference evidence="6 7" key="1">
    <citation type="journal article" date="2016" name="Nat. Commun.">
        <title>Thousands of microbial genomes shed light on interconnected biogeochemical processes in an aquifer system.</title>
        <authorList>
            <person name="Anantharaman K."/>
            <person name="Brown C.T."/>
            <person name="Hug L.A."/>
            <person name="Sharon I."/>
            <person name="Castelle C.J."/>
            <person name="Probst A.J."/>
            <person name="Thomas B.C."/>
            <person name="Singh A."/>
            <person name="Wilkins M.J."/>
            <person name="Karaoz U."/>
            <person name="Brodie E.L."/>
            <person name="Williams K.H."/>
            <person name="Hubbard S.S."/>
            <person name="Banfield J.F."/>
        </authorList>
    </citation>
    <scope>NUCLEOTIDE SEQUENCE [LARGE SCALE GENOMIC DNA]</scope>
</reference>
<gene>
    <name evidence="6" type="ORF">A3D56_02910</name>
</gene>
<dbReference type="PANTHER" id="PTHR43707">
    <property type="entry name" value="HISTIDYL-TRNA SYNTHETASE"/>
    <property type="match status" value="1"/>
</dbReference>
<dbReference type="InterPro" id="IPR036621">
    <property type="entry name" value="Anticodon-bd_dom_sf"/>
</dbReference>
<evidence type="ECO:0000256" key="3">
    <source>
        <dbReference type="ARBA" id="ARBA00030619"/>
    </source>
</evidence>
<sequence length="423" mass="48181">MPSVASTEKKSAGKNSKRKAPEFITYQNASRAEEAALYYGFSPITIPTVTKDDLSRVREMIEAESKPRQLPEGEECFLSICPEEKVALIRTYEEKELYREPQPVMLFFAGHFSTNPSRKNASKEKRYGLEILGTTKSIAEAILIKTTIEILKEEGFENLYIDINSIGDKESVMRFSKELTAYYRKNINLLPAHCRQTMKRETFDLLECPNEKCKPLQDAAPKSLGSLSEISRKHFTEVLEFLEQMNIPYRINNALVGNRHFCTHTIFEIRSLDQAEDAEGTPLAVGIRYNNLAKKIGWRRDLPALGVTIAYRKNEKNGNDPKKIKIKKPQIYFIQLGFEAKLKSLRIIEILRQAKIPMLQALSKDKLAAQLSGAEHMKIPYTILIGQKEAMEDSVIVRNMASRSQETVKIASLPEYLKKIKLA</sequence>
<keyword evidence="2" id="KW-0436">Ligase</keyword>
<evidence type="ECO:0000256" key="4">
    <source>
        <dbReference type="PIRSR" id="PIRSR001549-1"/>
    </source>
</evidence>
<dbReference type="InterPro" id="IPR004516">
    <property type="entry name" value="HisRS/HisZ"/>
</dbReference>
<proteinExistence type="inferred from homology"/>
<dbReference type="PANTHER" id="PTHR43707:SF1">
    <property type="entry name" value="HISTIDINE--TRNA LIGASE, MITOCHONDRIAL-RELATED"/>
    <property type="match status" value="1"/>
</dbReference>
<dbReference type="Gene3D" id="3.30.930.10">
    <property type="entry name" value="Bira Bifunctional Protein, Domain 2"/>
    <property type="match status" value="1"/>
</dbReference>
<dbReference type="Gene3D" id="3.40.50.800">
    <property type="entry name" value="Anticodon-binding domain"/>
    <property type="match status" value="1"/>
</dbReference>
<dbReference type="GO" id="GO:0005737">
    <property type="term" value="C:cytoplasm"/>
    <property type="evidence" value="ECO:0007669"/>
    <property type="project" value="InterPro"/>
</dbReference>
<dbReference type="GO" id="GO:0006427">
    <property type="term" value="P:histidyl-tRNA aminoacylation"/>
    <property type="evidence" value="ECO:0007669"/>
    <property type="project" value="TreeGrafter"/>
</dbReference>
<dbReference type="SUPFAM" id="SSF52954">
    <property type="entry name" value="Class II aaRS ABD-related"/>
    <property type="match status" value="1"/>
</dbReference>
<feature type="binding site" evidence="4">
    <location>
        <position position="130"/>
    </location>
    <ligand>
        <name>L-histidine</name>
        <dbReference type="ChEBI" id="CHEBI:57595"/>
    </ligand>
</feature>
<comment type="similarity">
    <text evidence="1">Belongs to the class-II aminoacyl-tRNA synthetase family.</text>
</comment>
<dbReference type="Pfam" id="PF03129">
    <property type="entry name" value="HGTP_anticodon"/>
    <property type="match status" value="1"/>
</dbReference>
<protein>
    <recommendedName>
        <fullName evidence="3">Histidyl-tRNA synthetase</fullName>
    </recommendedName>
</protein>
<dbReference type="GO" id="GO:0004821">
    <property type="term" value="F:histidine-tRNA ligase activity"/>
    <property type="evidence" value="ECO:0007669"/>
    <property type="project" value="UniProtKB-EC"/>
</dbReference>
<evidence type="ECO:0000256" key="1">
    <source>
        <dbReference type="ARBA" id="ARBA00008226"/>
    </source>
</evidence>
<name>A0A1G2MQM8_9BACT</name>
<dbReference type="EMBL" id="MHRP01000039">
    <property type="protein sequence ID" value="OHA26044.1"/>
    <property type="molecule type" value="Genomic_DNA"/>
</dbReference>
<accession>A0A1G2MQM8</accession>
<keyword evidence="2" id="KW-0030">Aminoacyl-tRNA synthetase</keyword>
<dbReference type="SUPFAM" id="SSF55681">
    <property type="entry name" value="Class II aaRS and biotin synthetases"/>
    <property type="match status" value="1"/>
</dbReference>
<feature type="domain" description="Anticodon-binding" evidence="5">
    <location>
        <begin position="331"/>
        <end position="419"/>
    </location>
</feature>
<dbReference type="InterPro" id="IPR004154">
    <property type="entry name" value="Anticodon-bd"/>
</dbReference>
<dbReference type="AlphaFoldDB" id="A0A1G2MQM8"/>
<evidence type="ECO:0000313" key="7">
    <source>
        <dbReference type="Proteomes" id="UP000177943"/>
    </source>
</evidence>
<dbReference type="GO" id="GO:0000166">
    <property type="term" value="F:nucleotide binding"/>
    <property type="evidence" value="ECO:0007669"/>
    <property type="project" value="UniProtKB-KW"/>
</dbReference>
<dbReference type="PIRSF" id="PIRSF001549">
    <property type="entry name" value="His-tRNA_synth"/>
    <property type="match status" value="1"/>
</dbReference>
<evidence type="ECO:0000313" key="6">
    <source>
        <dbReference type="EMBL" id="OHA26044.1"/>
    </source>
</evidence>
<evidence type="ECO:0000259" key="5">
    <source>
        <dbReference type="Pfam" id="PF03129"/>
    </source>
</evidence>
<dbReference type="Proteomes" id="UP000177943">
    <property type="component" value="Unassembled WGS sequence"/>
</dbReference>